<evidence type="ECO:0000313" key="6">
    <source>
        <dbReference type="Proteomes" id="UP000614410"/>
    </source>
</evidence>
<evidence type="ECO:0000313" key="5">
    <source>
        <dbReference type="EMBL" id="MBJ7608258.1"/>
    </source>
</evidence>
<proteinExistence type="inferred from homology"/>
<dbReference type="EMBL" id="JAEKNN010000009">
    <property type="protein sequence ID" value="MBJ7608258.1"/>
    <property type="molecule type" value="Genomic_DNA"/>
</dbReference>
<comment type="caution">
    <text evidence="5">The sequence shown here is derived from an EMBL/GenBank/DDBJ whole genome shotgun (WGS) entry which is preliminary data.</text>
</comment>
<keyword evidence="2" id="KW-0012">Acyltransferase</keyword>
<dbReference type="InterPro" id="IPR016181">
    <property type="entry name" value="Acyl_CoA_acyltransferase"/>
</dbReference>
<sequence length="163" mass="18266">MLLAGQRVVLRRANLADVPRLAAIIESPEVSQWWGTPFTERDLEGEEVVFAVEVGGDDVAGLIQYYEENEPDYRSAGIDIALAPEQHGRGHGPDALRTLARYLFEQRGHHRLTIDPAAANTRAIAAYSKVGFKPVGVMRRYERGRDGNWHDGLLMDMLHEELC</sequence>
<gene>
    <name evidence="5" type="ORF">JF887_02345</name>
</gene>
<dbReference type="PANTHER" id="PTHR43792:SF8">
    <property type="entry name" value="[RIBOSOMAL PROTEIN US5]-ALANINE N-ACETYLTRANSFERASE"/>
    <property type="match status" value="1"/>
</dbReference>
<dbReference type="GO" id="GO:0008999">
    <property type="term" value="F:protein-N-terminal-alanine acetyltransferase activity"/>
    <property type="evidence" value="ECO:0007669"/>
    <property type="project" value="TreeGrafter"/>
</dbReference>
<name>A0A934NE06_9BACT</name>
<dbReference type="Gene3D" id="3.40.630.30">
    <property type="match status" value="1"/>
</dbReference>
<organism evidence="5 6">
    <name type="scientific">Candidatus Amunia macphersoniae</name>
    <dbReference type="NCBI Taxonomy" id="3127014"/>
    <lineage>
        <taxon>Bacteria</taxon>
        <taxon>Bacillati</taxon>
        <taxon>Candidatus Dormiibacterota</taxon>
        <taxon>Candidatus Dormibacteria</taxon>
        <taxon>Candidatus Aeolococcales</taxon>
        <taxon>Candidatus Aeolococcaceae</taxon>
        <taxon>Candidatus Amunia</taxon>
    </lineage>
</organism>
<dbReference type="AlphaFoldDB" id="A0A934NE06"/>
<dbReference type="Proteomes" id="UP000614410">
    <property type="component" value="Unassembled WGS sequence"/>
</dbReference>
<dbReference type="GO" id="GO:0005737">
    <property type="term" value="C:cytoplasm"/>
    <property type="evidence" value="ECO:0007669"/>
    <property type="project" value="TreeGrafter"/>
</dbReference>
<reference evidence="5 6" key="1">
    <citation type="submission" date="2020-10" db="EMBL/GenBank/DDBJ databases">
        <title>Ca. Dormibacterota MAGs.</title>
        <authorList>
            <person name="Montgomery K."/>
        </authorList>
    </citation>
    <scope>NUCLEOTIDE SEQUENCE [LARGE SCALE GENOMIC DNA]</scope>
    <source>
        <strain evidence="5">Mitchell_Peninsula_5</strain>
    </source>
</reference>
<evidence type="ECO:0000256" key="1">
    <source>
        <dbReference type="ARBA" id="ARBA00022679"/>
    </source>
</evidence>
<evidence type="ECO:0000256" key="2">
    <source>
        <dbReference type="ARBA" id="ARBA00023315"/>
    </source>
</evidence>
<protein>
    <submittedName>
        <fullName evidence="5">GNAT family N-acetyltransferase</fullName>
    </submittedName>
</protein>
<dbReference type="InterPro" id="IPR051531">
    <property type="entry name" value="N-acetyltransferase"/>
</dbReference>
<dbReference type="PANTHER" id="PTHR43792">
    <property type="entry name" value="GNAT FAMILY, PUTATIVE (AFU_ORTHOLOGUE AFUA_3G00765)-RELATED-RELATED"/>
    <property type="match status" value="1"/>
</dbReference>
<evidence type="ECO:0000256" key="3">
    <source>
        <dbReference type="ARBA" id="ARBA00038502"/>
    </source>
</evidence>
<keyword evidence="1" id="KW-0808">Transferase</keyword>
<feature type="domain" description="N-acetyltransferase" evidence="4">
    <location>
        <begin position="8"/>
        <end position="160"/>
    </location>
</feature>
<accession>A0A934NE06</accession>
<dbReference type="Pfam" id="PF13302">
    <property type="entry name" value="Acetyltransf_3"/>
    <property type="match status" value="1"/>
</dbReference>
<evidence type="ECO:0000259" key="4">
    <source>
        <dbReference type="PROSITE" id="PS51186"/>
    </source>
</evidence>
<comment type="similarity">
    <text evidence="3">Belongs to the acetyltransferase family. RimJ subfamily.</text>
</comment>
<dbReference type="SUPFAM" id="SSF55729">
    <property type="entry name" value="Acyl-CoA N-acyltransferases (Nat)"/>
    <property type="match status" value="1"/>
</dbReference>
<dbReference type="PROSITE" id="PS51186">
    <property type="entry name" value="GNAT"/>
    <property type="match status" value="1"/>
</dbReference>
<dbReference type="InterPro" id="IPR000182">
    <property type="entry name" value="GNAT_dom"/>
</dbReference>